<dbReference type="InterPro" id="IPR004045">
    <property type="entry name" value="Glutathione_S-Trfase_N"/>
</dbReference>
<sequence>MRKEEAAMSAATGKPILYSKWFSSCSHRVRIALNLKGVDFEYRATNPMTDPGIQLNLCSFFFFTMKSSLARRVPFLMAN</sequence>
<reference evidence="3" key="1">
    <citation type="journal article" date="2013" name="Nature">
        <title>Draft genome of the wheat A-genome progenitor Triticum urartu.</title>
        <authorList>
            <person name="Ling H.Q."/>
            <person name="Zhao S."/>
            <person name="Liu D."/>
            <person name="Wang J."/>
            <person name="Sun H."/>
            <person name="Zhang C."/>
            <person name="Fan H."/>
            <person name="Li D."/>
            <person name="Dong L."/>
            <person name="Tao Y."/>
            <person name="Gao C."/>
            <person name="Wu H."/>
            <person name="Li Y."/>
            <person name="Cui Y."/>
            <person name="Guo X."/>
            <person name="Zheng S."/>
            <person name="Wang B."/>
            <person name="Yu K."/>
            <person name="Liang Q."/>
            <person name="Yang W."/>
            <person name="Lou X."/>
            <person name="Chen J."/>
            <person name="Feng M."/>
            <person name="Jian J."/>
            <person name="Zhang X."/>
            <person name="Luo G."/>
            <person name="Jiang Y."/>
            <person name="Liu J."/>
            <person name="Wang Z."/>
            <person name="Sha Y."/>
            <person name="Zhang B."/>
            <person name="Wu H."/>
            <person name="Tang D."/>
            <person name="Shen Q."/>
            <person name="Xue P."/>
            <person name="Zou S."/>
            <person name="Wang X."/>
            <person name="Liu X."/>
            <person name="Wang F."/>
            <person name="Yang Y."/>
            <person name="An X."/>
            <person name="Dong Z."/>
            <person name="Zhang K."/>
            <person name="Zhang X."/>
            <person name="Luo M.C."/>
            <person name="Dvorak J."/>
            <person name="Tong Y."/>
            <person name="Wang J."/>
            <person name="Yang H."/>
            <person name="Li Z."/>
            <person name="Wang D."/>
            <person name="Zhang A."/>
            <person name="Wang J."/>
        </authorList>
    </citation>
    <scope>NUCLEOTIDE SEQUENCE</scope>
    <source>
        <strain evidence="3">cv. G1812</strain>
    </source>
</reference>
<dbReference type="Gene3D" id="3.40.30.10">
    <property type="entry name" value="Glutaredoxin"/>
    <property type="match status" value="1"/>
</dbReference>
<dbReference type="AlphaFoldDB" id="A0A8R7QHY3"/>
<evidence type="ECO:0000313" key="3">
    <source>
        <dbReference type="Proteomes" id="UP000015106"/>
    </source>
</evidence>
<dbReference type="Proteomes" id="UP000015106">
    <property type="component" value="Chromosome 5"/>
</dbReference>
<dbReference type="Gramene" id="TuG1812G0500003333.01.T07">
    <property type="protein sequence ID" value="TuG1812G0500003333.01.T07"/>
    <property type="gene ID" value="TuG1812G0500003333.01"/>
</dbReference>
<reference evidence="2" key="3">
    <citation type="submission" date="2022-06" db="UniProtKB">
        <authorList>
            <consortium name="EnsemblPlants"/>
        </authorList>
    </citation>
    <scope>IDENTIFICATION</scope>
</reference>
<evidence type="ECO:0000259" key="1">
    <source>
        <dbReference type="PROSITE" id="PS50404"/>
    </source>
</evidence>
<dbReference type="InterPro" id="IPR036249">
    <property type="entry name" value="Thioredoxin-like_sf"/>
</dbReference>
<dbReference type="PROSITE" id="PS50404">
    <property type="entry name" value="GST_NTER"/>
    <property type="match status" value="1"/>
</dbReference>
<dbReference type="SUPFAM" id="SSF52833">
    <property type="entry name" value="Thioredoxin-like"/>
    <property type="match status" value="1"/>
</dbReference>
<proteinExistence type="predicted"/>
<organism evidence="2 3">
    <name type="scientific">Triticum urartu</name>
    <name type="common">Red wild einkorn</name>
    <name type="synonym">Crithodium urartu</name>
    <dbReference type="NCBI Taxonomy" id="4572"/>
    <lineage>
        <taxon>Eukaryota</taxon>
        <taxon>Viridiplantae</taxon>
        <taxon>Streptophyta</taxon>
        <taxon>Embryophyta</taxon>
        <taxon>Tracheophyta</taxon>
        <taxon>Spermatophyta</taxon>
        <taxon>Magnoliopsida</taxon>
        <taxon>Liliopsida</taxon>
        <taxon>Poales</taxon>
        <taxon>Poaceae</taxon>
        <taxon>BOP clade</taxon>
        <taxon>Pooideae</taxon>
        <taxon>Triticodae</taxon>
        <taxon>Triticeae</taxon>
        <taxon>Triticinae</taxon>
        <taxon>Triticum</taxon>
    </lineage>
</organism>
<reference evidence="2" key="2">
    <citation type="submission" date="2018-03" db="EMBL/GenBank/DDBJ databases">
        <title>The Triticum urartu genome reveals the dynamic nature of wheat genome evolution.</title>
        <authorList>
            <person name="Ling H."/>
            <person name="Ma B."/>
            <person name="Shi X."/>
            <person name="Liu H."/>
            <person name="Dong L."/>
            <person name="Sun H."/>
            <person name="Cao Y."/>
            <person name="Gao Q."/>
            <person name="Zheng S."/>
            <person name="Li Y."/>
            <person name="Yu Y."/>
            <person name="Du H."/>
            <person name="Qi M."/>
            <person name="Li Y."/>
            <person name="Yu H."/>
            <person name="Cui Y."/>
            <person name="Wang N."/>
            <person name="Chen C."/>
            <person name="Wu H."/>
            <person name="Zhao Y."/>
            <person name="Zhang J."/>
            <person name="Li Y."/>
            <person name="Zhou W."/>
            <person name="Zhang B."/>
            <person name="Hu W."/>
            <person name="Eijk M."/>
            <person name="Tang J."/>
            <person name="Witsenboer H."/>
            <person name="Zhao S."/>
            <person name="Li Z."/>
            <person name="Zhang A."/>
            <person name="Wang D."/>
            <person name="Liang C."/>
        </authorList>
    </citation>
    <scope>NUCLEOTIDE SEQUENCE [LARGE SCALE GENOMIC DNA]</scope>
    <source>
        <strain evidence="2">cv. G1812</strain>
    </source>
</reference>
<gene>
    <name evidence="2" type="primary">LOC125510025</name>
</gene>
<protein>
    <recommendedName>
        <fullName evidence="1">GST N-terminal domain-containing protein</fullName>
    </recommendedName>
</protein>
<dbReference type="EnsemblPlants" id="TuG1812G0500003333.01.T07">
    <property type="protein sequence ID" value="TuG1812G0500003333.01.T07"/>
    <property type="gene ID" value="TuG1812G0500003333.01"/>
</dbReference>
<accession>A0A8R7QHY3</accession>
<evidence type="ECO:0000313" key="2">
    <source>
        <dbReference type="EnsemblPlants" id="TuG1812G0500003333.01.T07"/>
    </source>
</evidence>
<feature type="domain" description="GST N-terminal" evidence="1">
    <location>
        <begin position="13"/>
        <end position="79"/>
    </location>
</feature>
<keyword evidence="3" id="KW-1185">Reference proteome</keyword>
<name>A0A8R7QHY3_TRIUA</name>
<dbReference type="Pfam" id="PF13409">
    <property type="entry name" value="GST_N_2"/>
    <property type="match status" value="1"/>
</dbReference>